<dbReference type="RefSeq" id="WP_405338628.1">
    <property type="nucleotide sequence ID" value="NZ_JBANFI010000003.1"/>
</dbReference>
<dbReference type="SUPFAM" id="SSF53807">
    <property type="entry name" value="Helical backbone' metal receptor"/>
    <property type="match status" value="1"/>
</dbReference>
<reference evidence="2 3" key="1">
    <citation type="submission" date="2024-02" db="EMBL/GenBank/DDBJ databases">
        <title>Marinospirillum sp. MEB 164 isolated from Lonar lake sediment.</title>
        <authorList>
            <person name="Joshi A."/>
            <person name="Thite S."/>
        </authorList>
    </citation>
    <scope>NUCLEOTIDE SEQUENCE [LARGE SCALE GENOMIC DNA]</scope>
    <source>
        <strain evidence="2 3">MEB164</strain>
    </source>
</reference>
<dbReference type="EMBL" id="JBANFI010000003">
    <property type="protein sequence ID" value="MFK7160683.1"/>
    <property type="molecule type" value="Genomic_DNA"/>
</dbReference>
<name>A0ABW8PYF8_9GAMM</name>
<keyword evidence="3" id="KW-1185">Reference proteome</keyword>
<dbReference type="Proteomes" id="UP001621714">
    <property type="component" value="Unassembled WGS sequence"/>
</dbReference>
<keyword evidence="1" id="KW-0732">Signal</keyword>
<evidence type="ECO:0000313" key="3">
    <source>
        <dbReference type="Proteomes" id="UP001621714"/>
    </source>
</evidence>
<gene>
    <name evidence="2" type="ORF">V6U78_06495</name>
</gene>
<feature type="signal peptide" evidence="1">
    <location>
        <begin position="1"/>
        <end position="19"/>
    </location>
</feature>
<organism evidence="2 3">
    <name type="scientific">Marinospirillum alkalitolerans</name>
    <dbReference type="NCBI Taxonomy" id="3123374"/>
    <lineage>
        <taxon>Bacteria</taxon>
        <taxon>Pseudomonadati</taxon>
        <taxon>Pseudomonadota</taxon>
        <taxon>Gammaproteobacteria</taxon>
        <taxon>Oceanospirillales</taxon>
        <taxon>Oceanospirillaceae</taxon>
        <taxon>Marinospirillum</taxon>
    </lineage>
</organism>
<evidence type="ECO:0000256" key="1">
    <source>
        <dbReference type="SAM" id="SignalP"/>
    </source>
</evidence>
<accession>A0ABW8PYF8</accession>
<feature type="chain" id="PRO_5046992724" description="ABC-type Zn uptake system ZnuABC, Zn-binding component ZnuA" evidence="1">
    <location>
        <begin position="20"/>
        <end position="268"/>
    </location>
</feature>
<sequence length="268" mass="30010">MLRPTLFLLLLCLCGTLQAKDQRVAIVTMTPVAQMIAQALVDETSLRSVYLPPSRLPLNRLPAWLNRADPQQWPSAEALLTYESVWPDLAAYPALRQRSVRLIPIDLAQEIAPQGARIVQTETGQSDSSFFWLDLNNLLLMINLGARDLPRLWPAEAQQIERNRQALLQQVHATLLAIDTQLLAQDRHWLIVEDARWMPFASMLGLPVATADQQQSEATQSLVIGPASSRVSAPNWQIDPLVRLPEITLSEWLDSWLTSLEDSAESAP</sequence>
<protein>
    <recommendedName>
        <fullName evidence="4">ABC-type Zn uptake system ZnuABC, Zn-binding component ZnuA</fullName>
    </recommendedName>
</protein>
<evidence type="ECO:0000313" key="2">
    <source>
        <dbReference type="EMBL" id="MFK7160683.1"/>
    </source>
</evidence>
<proteinExistence type="predicted"/>
<comment type="caution">
    <text evidence="2">The sequence shown here is derived from an EMBL/GenBank/DDBJ whole genome shotgun (WGS) entry which is preliminary data.</text>
</comment>
<evidence type="ECO:0008006" key="4">
    <source>
        <dbReference type="Google" id="ProtNLM"/>
    </source>
</evidence>